<proteinExistence type="predicted"/>
<dbReference type="Proteomes" id="UP001189624">
    <property type="component" value="Chromosome 2"/>
</dbReference>
<reference evidence="1" key="1">
    <citation type="submission" date="2023-10" db="EMBL/GenBank/DDBJ databases">
        <authorList>
            <person name="Domelevo Entfellner J.-B."/>
        </authorList>
    </citation>
    <scope>NUCLEOTIDE SEQUENCE</scope>
</reference>
<protein>
    <submittedName>
        <fullName evidence="1">Uncharacterized protein</fullName>
    </submittedName>
</protein>
<name>A0AA86SI42_9FABA</name>
<evidence type="ECO:0000313" key="2">
    <source>
        <dbReference type="Proteomes" id="UP001189624"/>
    </source>
</evidence>
<evidence type="ECO:0000313" key="1">
    <source>
        <dbReference type="EMBL" id="CAJ1930237.1"/>
    </source>
</evidence>
<organism evidence="1 2">
    <name type="scientific">Sphenostylis stenocarpa</name>
    <dbReference type="NCBI Taxonomy" id="92480"/>
    <lineage>
        <taxon>Eukaryota</taxon>
        <taxon>Viridiplantae</taxon>
        <taxon>Streptophyta</taxon>
        <taxon>Embryophyta</taxon>
        <taxon>Tracheophyta</taxon>
        <taxon>Spermatophyta</taxon>
        <taxon>Magnoliopsida</taxon>
        <taxon>eudicotyledons</taxon>
        <taxon>Gunneridae</taxon>
        <taxon>Pentapetalae</taxon>
        <taxon>rosids</taxon>
        <taxon>fabids</taxon>
        <taxon>Fabales</taxon>
        <taxon>Fabaceae</taxon>
        <taxon>Papilionoideae</taxon>
        <taxon>50 kb inversion clade</taxon>
        <taxon>NPAAA clade</taxon>
        <taxon>indigoferoid/millettioid clade</taxon>
        <taxon>Phaseoleae</taxon>
        <taxon>Sphenostylis</taxon>
    </lineage>
</organism>
<sequence length="107" mass="12264">MREEGLIPTTWQCKWLKGDRRVTVEPMKITLYKDQMLLQCMGPISDLSKLCRVLDQILDRYTSQNKRRGSHAHRVAVGAVQPINFTTFSVNHTSSTLVGARDNFDIE</sequence>
<dbReference type="AlphaFoldDB" id="A0AA86SI42"/>
<dbReference type="Gramene" id="rna-AYBTSS11_LOCUS4687">
    <property type="protein sequence ID" value="CAJ1930237.1"/>
    <property type="gene ID" value="gene-AYBTSS11_LOCUS4687"/>
</dbReference>
<accession>A0AA86SI42</accession>
<dbReference type="EMBL" id="OY731399">
    <property type="protein sequence ID" value="CAJ1930237.1"/>
    <property type="molecule type" value="Genomic_DNA"/>
</dbReference>
<keyword evidence="2" id="KW-1185">Reference proteome</keyword>
<gene>
    <name evidence="1" type="ORF">AYBTSS11_LOCUS4687</name>
</gene>